<dbReference type="PANTHER" id="PTHR43685">
    <property type="entry name" value="GLYCOSYLTRANSFERASE"/>
    <property type="match status" value="1"/>
</dbReference>
<comment type="similarity">
    <text evidence="1">Belongs to the glycosyltransferase 2 family.</text>
</comment>
<protein>
    <submittedName>
        <fullName evidence="5">N-glycosyltransferase</fullName>
    </submittedName>
</protein>
<reference evidence="5 6" key="1">
    <citation type="submission" date="2018-06" db="EMBL/GenBank/DDBJ databases">
        <authorList>
            <consortium name="Pathogen Informatics"/>
            <person name="Doyle S."/>
        </authorList>
    </citation>
    <scope>NUCLEOTIDE SEQUENCE [LARGE SCALE GENOMIC DNA]</scope>
    <source>
        <strain evidence="5 6">NCTC10526</strain>
    </source>
</reference>
<evidence type="ECO:0000259" key="4">
    <source>
        <dbReference type="Pfam" id="PF00535"/>
    </source>
</evidence>
<dbReference type="AlphaFoldDB" id="A0A379LMG8"/>
<evidence type="ECO:0000256" key="3">
    <source>
        <dbReference type="ARBA" id="ARBA00022679"/>
    </source>
</evidence>
<dbReference type="SUPFAM" id="SSF53448">
    <property type="entry name" value="Nucleotide-diphospho-sugar transferases"/>
    <property type="match status" value="1"/>
</dbReference>
<dbReference type="Proteomes" id="UP000254123">
    <property type="component" value="Unassembled WGS sequence"/>
</dbReference>
<dbReference type="Pfam" id="PF00535">
    <property type="entry name" value="Glycos_transf_2"/>
    <property type="match status" value="1"/>
</dbReference>
<evidence type="ECO:0000313" key="6">
    <source>
        <dbReference type="Proteomes" id="UP000254123"/>
    </source>
</evidence>
<gene>
    <name evidence="5" type="ORF">NCTC10526_02178</name>
</gene>
<organism evidence="5 6">
    <name type="scientific">Psychrobacter phenylpyruvicus</name>
    <dbReference type="NCBI Taxonomy" id="29432"/>
    <lineage>
        <taxon>Bacteria</taxon>
        <taxon>Pseudomonadati</taxon>
        <taxon>Pseudomonadota</taxon>
        <taxon>Gammaproteobacteria</taxon>
        <taxon>Moraxellales</taxon>
        <taxon>Moraxellaceae</taxon>
        <taxon>Psychrobacter</taxon>
    </lineage>
</organism>
<dbReference type="InterPro" id="IPR001173">
    <property type="entry name" value="Glyco_trans_2-like"/>
</dbReference>
<proteinExistence type="inferred from homology"/>
<keyword evidence="3 5" id="KW-0808">Transferase</keyword>
<keyword evidence="2" id="KW-0328">Glycosyltransferase</keyword>
<dbReference type="Gene3D" id="3.90.550.10">
    <property type="entry name" value="Spore Coat Polysaccharide Biosynthesis Protein SpsA, Chain A"/>
    <property type="match status" value="1"/>
</dbReference>
<name>A0A379LMG8_9GAMM</name>
<sequence length="261" mass="30246">MLTNTEALSSIWDNQISKPNEIIIVEDGELTEELYKILDLWSSKLPLLIKRVPLEENLGLGKALNIGLEYCTNEWVFRMDSDDICLPDRFSKQIEFITKNPDIDIFSGSIQEIDITTNNPIATRIVPESFQDILKYSYYRSPFNHVAVAYKKSVVQSVGGYQHHMYMEDYNLWIRILAAGYKAANLQDILVVVRAGDDMIGRRRGRIYIESEWQLFKLKRSLNYQPVPHALLVYFARSIPRLLPSNLLVVIYSKLRDMKSH</sequence>
<keyword evidence="6" id="KW-1185">Reference proteome</keyword>
<feature type="domain" description="Glycosyltransferase 2-like" evidence="4">
    <location>
        <begin position="10"/>
        <end position="125"/>
    </location>
</feature>
<dbReference type="InterPro" id="IPR050834">
    <property type="entry name" value="Glycosyltransf_2"/>
</dbReference>
<dbReference type="PANTHER" id="PTHR43685:SF5">
    <property type="entry name" value="GLYCOSYLTRANSFERASE EPSE-RELATED"/>
    <property type="match status" value="1"/>
</dbReference>
<dbReference type="EMBL" id="UGVC01000001">
    <property type="protein sequence ID" value="SUD91806.1"/>
    <property type="molecule type" value="Genomic_DNA"/>
</dbReference>
<evidence type="ECO:0000313" key="5">
    <source>
        <dbReference type="EMBL" id="SUD91806.1"/>
    </source>
</evidence>
<dbReference type="GO" id="GO:0016757">
    <property type="term" value="F:glycosyltransferase activity"/>
    <property type="evidence" value="ECO:0007669"/>
    <property type="project" value="UniProtKB-KW"/>
</dbReference>
<dbReference type="RefSeq" id="WP_218564884.1">
    <property type="nucleotide sequence ID" value="NZ_UGVC01000001.1"/>
</dbReference>
<evidence type="ECO:0000256" key="1">
    <source>
        <dbReference type="ARBA" id="ARBA00006739"/>
    </source>
</evidence>
<evidence type="ECO:0000256" key="2">
    <source>
        <dbReference type="ARBA" id="ARBA00022676"/>
    </source>
</evidence>
<accession>A0A379LMG8</accession>
<dbReference type="InterPro" id="IPR029044">
    <property type="entry name" value="Nucleotide-diphossugar_trans"/>
</dbReference>